<sequence>MPSEASQASTGRCKKNTSQRVSTVYHGDVEASACPGEIHYVAEDNIPQAAVASQAPCQFPDINEAHPVTINPRRPNVLEGSVVNLVFVLLSWIFTKAKQTLSAGFFPASKWCHYLFHCMPEEGAAELSQREYLTRWEAALRAIARSWKDTQSIATSILLVSSLTILQLDDNLNNSAICTLMAASILLALASILSSFAYLLSKERFIGRWKTLEAPNPSFWRCIAMPLDFAIWWALSHFWEQPTTAHSMIPER</sequence>
<accession>A0A8H4VN50</accession>
<dbReference type="Proteomes" id="UP000521872">
    <property type="component" value="Unassembled WGS sequence"/>
</dbReference>
<name>A0A8H4VN50_9AGAR</name>
<proteinExistence type="predicted"/>
<dbReference type="AlphaFoldDB" id="A0A8H4VN50"/>
<keyword evidence="1" id="KW-0812">Transmembrane</keyword>
<reference evidence="2 3" key="1">
    <citation type="submission" date="2019-12" db="EMBL/GenBank/DDBJ databases">
        <authorList>
            <person name="Floudas D."/>
            <person name="Bentzer J."/>
            <person name="Ahren D."/>
            <person name="Johansson T."/>
            <person name="Persson P."/>
            <person name="Tunlid A."/>
        </authorList>
    </citation>
    <scope>NUCLEOTIDE SEQUENCE [LARGE SCALE GENOMIC DNA]</scope>
    <source>
        <strain evidence="2 3">CBS 102.39</strain>
    </source>
</reference>
<keyword evidence="3" id="KW-1185">Reference proteome</keyword>
<evidence type="ECO:0000256" key="1">
    <source>
        <dbReference type="SAM" id="Phobius"/>
    </source>
</evidence>
<keyword evidence="1" id="KW-1133">Transmembrane helix</keyword>
<protein>
    <recommendedName>
        <fullName evidence="4">Transmembrane protein</fullName>
    </recommendedName>
</protein>
<dbReference type="EMBL" id="JAACJL010000032">
    <property type="protein sequence ID" value="KAF4616063.1"/>
    <property type="molecule type" value="Genomic_DNA"/>
</dbReference>
<evidence type="ECO:0000313" key="2">
    <source>
        <dbReference type="EMBL" id="KAF4616063.1"/>
    </source>
</evidence>
<organism evidence="2 3">
    <name type="scientific">Agrocybe pediades</name>
    <dbReference type="NCBI Taxonomy" id="84607"/>
    <lineage>
        <taxon>Eukaryota</taxon>
        <taxon>Fungi</taxon>
        <taxon>Dikarya</taxon>
        <taxon>Basidiomycota</taxon>
        <taxon>Agaricomycotina</taxon>
        <taxon>Agaricomycetes</taxon>
        <taxon>Agaricomycetidae</taxon>
        <taxon>Agaricales</taxon>
        <taxon>Agaricineae</taxon>
        <taxon>Strophariaceae</taxon>
        <taxon>Agrocybe</taxon>
    </lineage>
</organism>
<evidence type="ECO:0000313" key="3">
    <source>
        <dbReference type="Proteomes" id="UP000521872"/>
    </source>
</evidence>
<evidence type="ECO:0008006" key="4">
    <source>
        <dbReference type="Google" id="ProtNLM"/>
    </source>
</evidence>
<feature type="transmembrane region" description="Helical" evidence="1">
    <location>
        <begin position="180"/>
        <end position="200"/>
    </location>
</feature>
<keyword evidence="1" id="KW-0472">Membrane</keyword>
<comment type="caution">
    <text evidence="2">The sequence shown here is derived from an EMBL/GenBank/DDBJ whole genome shotgun (WGS) entry which is preliminary data.</text>
</comment>
<gene>
    <name evidence="2" type="ORF">D9613_011296</name>
</gene>